<dbReference type="SUPFAM" id="SSF51445">
    <property type="entry name" value="(Trans)glycosidases"/>
    <property type="match status" value="1"/>
</dbReference>
<dbReference type="AlphaFoldDB" id="A0A6I9P096"/>
<evidence type="ECO:0000256" key="2">
    <source>
        <dbReference type="ARBA" id="ARBA00008871"/>
    </source>
</evidence>
<dbReference type="PANTHER" id="PTHR11769">
    <property type="entry name" value="HYALURONIDASE"/>
    <property type="match status" value="1"/>
</dbReference>
<feature type="region of interest" description="Disordered" evidence="6">
    <location>
        <begin position="164"/>
        <end position="193"/>
    </location>
</feature>
<feature type="compositionally biased region" description="Low complexity" evidence="6">
    <location>
        <begin position="128"/>
        <end position="148"/>
    </location>
</feature>
<evidence type="ECO:0000256" key="3">
    <source>
        <dbReference type="ARBA" id="ARBA00023157"/>
    </source>
</evidence>
<comment type="catalytic activity">
    <reaction evidence="1 5">
        <text>Random hydrolysis of (1-&gt;4)-linkages between N-acetyl-beta-D-glucosamine and D-glucuronate residues in hyaluronate.</text>
        <dbReference type="EC" id="3.2.1.35"/>
    </reaction>
</comment>
<dbReference type="InterPro" id="IPR018155">
    <property type="entry name" value="Hyaluronidase"/>
</dbReference>
<dbReference type="GO" id="GO:0001669">
    <property type="term" value="C:acrosomal vesicle"/>
    <property type="evidence" value="ECO:0007669"/>
    <property type="project" value="TreeGrafter"/>
</dbReference>
<dbReference type="GO" id="GO:0030214">
    <property type="term" value="P:hyaluronan catabolic process"/>
    <property type="evidence" value="ECO:0007669"/>
    <property type="project" value="TreeGrafter"/>
</dbReference>
<keyword evidence="5" id="KW-0378">Hydrolase</keyword>
<dbReference type="OrthoDB" id="5796153at2759"/>
<name>A0A6I9P096_9TELE</name>
<dbReference type="InterPro" id="IPR017853">
    <property type="entry name" value="GH"/>
</dbReference>
<organism evidence="7 8">
    <name type="scientific">Notothenia coriiceps</name>
    <name type="common">black rockcod</name>
    <dbReference type="NCBI Taxonomy" id="8208"/>
    <lineage>
        <taxon>Eukaryota</taxon>
        <taxon>Metazoa</taxon>
        <taxon>Chordata</taxon>
        <taxon>Craniata</taxon>
        <taxon>Vertebrata</taxon>
        <taxon>Euteleostomi</taxon>
        <taxon>Actinopterygii</taxon>
        <taxon>Neopterygii</taxon>
        <taxon>Teleostei</taxon>
        <taxon>Neoteleostei</taxon>
        <taxon>Acanthomorphata</taxon>
        <taxon>Eupercaria</taxon>
        <taxon>Perciformes</taxon>
        <taxon>Notothenioidei</taxon>
        <taxon>Nototheniidae</taxon>
        <taxon>Notothenia</taxon>
    </lineage>
</organism>
<protein>
    <recommendedName>
        <fullName evidence="5">Hyaluronidase</fullName>
        <ecNumber evidence="5">3.2.1.35</ecNumber>
    </recommendedName>
</protein>
<comment type="similarity">
    <text evidence="2 5">Belongs to the glycosyl hydrolase 56 family.</text>
</comment>
<dbReference type="PANTHER" id="PTHR11769:SF20">
    <property type="entry name" value="HYALURONIDASE PH-20"/>
    <property type="match status" value="1"/>
</dbReference>
<evidence type="ECO:0000256" key="5">
    <source>
        <dbReference type="RuleBase" id="RU610713"/>
    </source>
</evidence>
<keyword evidence="3" id="KW-1015">Disulfide bond</keyword>
<evidence type="ECO:0000256" key="6">
    <source>
        <dbReference type="SAM" id="MobiDB-lite"/>
    </source>
</evidence>
<evidence type="ECO:0000313" key="8">
    <source>
        <dbReference type="RefSeq" id="XP_010781607.1"/>
    </source>
</evidence>
<dbReference type="GO" id="GO:0004415">
    <property type="term" value="F:hyalurononglucosaminidase activity"/>
    <property type="evidence" value="ECO:0007669"/>
    <property type="project" value="UniProtKB-UniRule"/>
</dbReference>
<dbReference type="Pfam" id="PF01630">
    <property type="entry name" value="Glyco_hydro_56"/>
    <property type="match status" value="1"/>
</dbReference>
<dbReference type="KEGG" id="ncc:104955909"/>
<evidence type="ECO:0000256" key="1">
    <source>
        <dbReference type="ARBA" id="ARBA00000251"/>
    </source>
</evidence>
<evidence type="ECO:0000313" key="7">
    <source>
        <dbReference type="Proteomes" id="UP000504611"/>
    </source>
</evidence>
<dbReference type="Proteomes" id="UP000504611">
    <property type="component" value="Unplaced"/>
</dbReference>
<dbReference type="Gene3D" id="3.20.20.70">
    <property type="entry name" value="Aldolase class I"/>
    <property type="match status" value="2"/>
</dbReference>
<dbReference type="GeneID" id="104955909"/>
<keyword evidence="4 5" id="KW-0326">Glycosidase</keyword>
<dbReference type="PRINTS" id="PR00846">
    <property type="entry name" value="GLHYDRLASE56"/>
</dbReference>
<dbReference type="EC" id="3.2.1.35" evidence="5"/>
<feature type="compositionally biased region" description="Polar residues" evidence="6">
    <location>
        <begin position="106"/>
        <end position="117"/>
    </location>
</feature>
<gene>
    <name evidence="8" type="primary">LOC104955909</name>
</gene>
<sequence length="527" mass="57886">MVTQRSRRCVMLLLSLTPSIFPPLPISFLPALTLSAWPALSLSVTASTLPVGNTSISTISNALPTPAIPSTISPTSIHLFDQTSPRKSIISSDDLLAKKAPLHENPQCNSSKATPVSSDKLPDHAAEHPASSPSSPLPQSSSTQHLSTGSTSFLSASFFTTQTSPPPFAKTSPKILTSPPEAASSRRTKPLLPPPLLHTTLPMFLHQPFIVSWNIPDRVCKRYNISLDTSPFKGVATPAKVPGQFLSLFYTDRLGLYPHVDLTSRKQLNGGIPQRGDMRASLNKARADINYYITSKTSRGLAVIDWEEWRPLWDRNWGAKRIYQTLSVAHLLQTEHSLNLQQATERAKTQFQADLVSTLGESAAVGVSGAVLWGASADYDDQTSCAALSSYLTSTLNPYITNVTVAAQLCSNFLCRGNGRCLRKNYNSNHYLHLNPENFRILHVQKRFLVLGRPSLSDLKAFSRGFSCQCYTGLSCSPRTNRELAKALKFSVKQGLYQKFHTLNKAMLEDTKQAGFTKYNVQTNLKV</sequence>
<dbReference type="InterPro" id="IPR013785">
    <property type="entry name" value="Aldolase_TIM"/>
</dbReference>
<accession>A0A6I9P096</accession>
<feature type="region of interest" description="Disordered" evidence="6">
    <location>
        <begin position="102"/>
        <end position="148"/>
    </location>
</feature>
<proteinExistence type="inferred from homology"/>
<dbReference type="RefSeq" id="XP_010781607.1">
    <property type="nucleotide sequence ID" value="XM_010783305.1"/>
</dbReference>
<dbReference type="GO" id="GO:0005975">
    <property type="term" value="P:carbohydrate metabolic process"/>
    <property type="evidence" value="ECO:0007669"/>
    <property type="project" value="InterPro"/>
</dbReference>
<reference evidence="8" key="1">
    <citation type="submission" date="2025-08" db="UniProtKB">
        <authorList>
            <consortium name="RefSeq"/>
        </authorList>
    </citation>
    <scope>IDENTIFICATION</scope>
    <source>
        <tissue evidence="8">Muscle</tissue>
    </source>
</reference>
<evidence type="ECO:0000256" key="4">
    <source>
        <dbReference type="ARBA" id="ARBA00023295"/>
    </source>
</evidence>
<keyword evidence="7" id="KW-1185">Reference proteome</keyword>